<dbReference type="PANTHER" id="PTHR40940">
    <property type="entry name" value="PROTEIN BATD-RELATED"/>
    <property type="match status" value="1"/>
</dbReference>
<geneLocation type="plasmid" evidence="3 4">
    <name>unnamed</name>
</geneLocation>
<name>A0A5Q0CBC2_9HYPH</name>
<dbReference type="Proteomes" id="UP000326881">
    <property type="component" value="Plasmid unnamed"/>
</dbReference>
<accession>A0A5Q0CBC2</accession>
<proteinExistence type="predicted"/>
<feature type="chain" id="PRO_5024912800" evidence="2">
    <location>
        <begin position="20"/>
        <end position="425"/>
    </location>
</feature>
<sequence length="425" mass="45917">MKKLILAILLVLVPSVALGAEPFARATVEAGNGIVPGQQVRVDIDVYVPDFFTSPPHFPLFDLPNALVTLPAGRSENLTETVDGVRYTGIRKTYAVVPQVSGTFTMPQFGVELGHSSEGVPTKATVTIPPVSFTVGGSSEKQQQVAFAATDLTVEEAFDRDARSMKVGDALTRTITITAGNTQAMMIPPLDPGTVPGLNRYENAPAIQDGIAVGRDTASRRTETYVYTADKEGSFVIPAISYTWFDVSSHGSKSASLPAMTVNVAAATAASVAIKPVLEEAPRPLPHVNRQRIAILILALLALAALAWIGRKAFPVLRNRLRLAKERYHSSHGYRLKLLRHTIATGSEMEIYAHLAEWSRNLGYRTLGDWLREAPNELRSQIDILSAKLFKSAGGTIDRTKLATTVDFEKAATAIVENVLPPLNP</sequence>
<evidence type="ECO:0000313" key="4">
    <source>
        <dbReference type="Proteomes" id="UP000326881"/>
    </source>
</evidence>
<dbReference type="OrthoDB" id="7699970at2"/>
<feature type="transmembrane region" description="Helical" evidence="1">
    <location>
        <begin position="293"/>
        <end position="310"/>
    </location>
</feature>
<reference evidence="3 4" key="1">
    <citation type="submission" date="2019-08" db="EMBL/GenBank/DDBJ databases">
        <title>Prosopis cineraria nodule microbiome.</title>
        <authorList>
            <person name="Ali R."/>
            <person name="Chaluvadi S.R."/>
            <person name="Wang X."/>
        </authorList>
    </citation>
    <scope>NUCLEOTIDE SEQUENCE [LARGE SCALE GENOMIC DNA]</scope>
    <source>
        <strain evidence="3 4">BG7</strain>
        <plasmid evidence="3 4">unnamed</plasmid>
    </source>
</reference>
<evidence type="ECO:0000256" key="2">
    <source>
        <dbReference type="SAM" id="SignalP"/>
    </source>
</evidence>
<keyword evidence="2" id="KW-0732">Signal</keyword>
<organism evidence="3 4">
    <name type="scientific">Rhizobium grahamii</name>
    <dbReference type="NCBI Taxonomy" id="1120045"/>
    <lineage>
        <taxon>Bacteria</taxon>
        <taxon>Pseudomonadati</taxon>
        <taxon>Pseudomonadota</taxon>
        <taxon>Alphaproteobacteria</taxon>
        <taxon>Hyphomicrobiales</taxon>
        <taxon>Rhizobiaceae</taxon>
        <taxon>Rhizobium/Agrobacterium group</taxon>
        <taxon>Rhizobium</taxon>
    </lineage>
</organism>
<dbReference type="InterPro" id="IPR025738">
    <property type="entry name" value="BatD"/>
</dbReference>
<feature type="signal peptide" evidence="2">
    <location>
        <begin position="1"/>
        <end position="19"/>
    </location>
</feature>
<protein>
    <submittedName>
        <fullName evidence="3">Protein BatD</fullName>
    </submittedName>
</protein>
<dbReference type="RefSeq" id="WP_153273138.1">
    <property type="nucleotide sequence ID" value="NZ_CP043499.1"/>
</dbReference>
<evidence type="ECO:0000256" key="1">
    <source>
        <dbReference type="SAM" id="Phobius"/>
    </source>
</evidence>
<dbReference type="Pfam" id="PF13584">
    <property type="entry name" value="BatD"/>
    <property type="match status" value="1"/>
</dbReference>
<keyword evidence="4" id="KW-1185">Reference proteome</keyword>
<keyword evidence="1" id="KW-0472">Membrane</keyword>
<keyword evidence="1" id="KW-0812">Transmembrane</keyword>
<keyword evidence="1" id="KW-1133">Transmembrane helix</keyword>
<dbReference type="EMBL" id="CP043499">
    <property type="protein sequence ID" value="QFY63166.1"/>
    <property type="molecule type" value="Genomic_DNA"/>
</dbReference>
<dbReference type="KEGG" id="rgr:FZ934_22970"/>
<gene>
    <name evidence="3" type="ORF">FZ934_22970</name>
</gene>
<dbReference type="AlphaFoldDB" id="A0A5Q0CBC2"/>
<keyword evidence="3" id="KW-0614">Plasmid</keyword>
<dbReference type="PANTHER" id="PTHR40940:SF1">
    <property type="entry name" value="PROTEIN BATD"/>
    <property type="match status" value="1"/>
</dbReference>
<evidence type="ECO:0000313" key="3">
    <source>
        <dbReference type="EMBL" id="QFY63166.1"/>
    </source>
</evidence>